<dbReference type="PANTHER" id="PTHR34978">
    <property type="entry name" value="POSSIBLE SENSOR-TRANSDUCER PROTEIN BLAR"/>
    <property type="match status" value="1"/>
</dbReference>
<feature type="transmembrane region" description="Helical" evidence="2">
    <location>
        <begin position="37"/>
        <end position="54"/>
    </location>
</feature>
<keyword evidence="5" id="KW-1185">Reference proteome</keyword>
<dbReference type="InterPro" id="IPR052173">
    <property type="entry name" value="Beta-lactam_resp_regulator"/>
</dbReference>
<protein>
    <submittedName>
        <fullName evidence="4">M56 family metallopeptidase</fullName>
    </submittedName>
</protein>
<keyword evidence="2" id="KW-0812">Transmembrane</keyword>
<reference evidence="4 5" key="1">
    <citation type="submission" date="2024-06" db="EMBL/GenBank/DDBJ databases">
        <authorList>
            <person name="Kaempfer P."/>
            <person name="Viver T."/>
        </authorList>
    </citation>
    <scope>NUCLEOTIDE SEQUENCE [LARGE SCALE GENOMIC DNA]</scope>
    <source>
        <strain evidence="4 5">ST-75</strain>
    </source>
</reference>
<feature type="transmembrane region" description="Helical" evidence="2">
    <location>
        <begin position="6"/>
        <end position="25"/>
    </location>
</feature>
<feature type="domain" description="Peptidase M56" evidence="3">
    <location>
        <begin position="137"/>
        <end position="262"/>
    </location>
</feature>
<dbReference type="InterPro" id="IPR008756">
    <property type="entry name" value="Peptidase_M56"/>
</dbReference>
<proteinExistence type="predicted"/>
<gene>
    <name evidence="4" type="ORF">ABS768_08155</name>
</gene>
<dbReference type="Proteomes" id="UP001629059">
    <property type="component" value="Unassembled WGS sequence"/>
</dbReference>
<feature type="transmembrane region" description="Helical" evidence="2">
    <location>
        <begin position="98"/>
        <end position="116"/>
    </location>
</feature>
<comment type="caution">
    <text evidence="4">The sequence shown here is derived from an EMBL/GenBank/DDBJ whole genome shotgun (WGS) entry which is preliminary data.</text>
</comment>
<dbReference type="PANTHER" id="PTHR34978:SF3">
    <property type="entry name" value="SLR0241 PROTEIN"/>
    <property type="match status" value="1"/>
</dbReference>
<sequence>MEQFFTYMIKASGLIALFYAAYHIFLRKETFFVSNRWFLLSGLGTALALPFVFFKKVVWIDPVPQQEVQVIDVSQLLQLQDKTQQLAPSSVSFSLPNVILGIYMAAVSFLIIRLLLNFLSLRRIIKNQTIIKEGRYKLIDTPRVNAPFSFFNYIVYNSAVLQPNELESIISHEKVHSRQYHSADMLIGQLTAIFFWFNPFAWLYKSSISQNLEFIADAVATKQISDSMAYQKTMLKITLQPEYISITNHFYQSLIKKRIVMLNKKKSGKVNSWKYTIVLPVLIAFMMLFQIRVIAQEKSTDKAVEEVSYEKFKMALEITKDATDKELEKVKDLFKKEFDAEVTFSNITRNSNNEITAIKVTVNNGSQSKVYQTNSTQPINRFEIAIESDENTGNKIAFNTLPVNDQYQNYVNSYYQDEPDMMVPPAPPAPPAPIAPNSMIAPPAPPAAPGISYGNPSSQNGLQIINSTNKDVLVIVNGVKQQKGSTVTIPQGQIVSNINVITGKEAKKKYGREAKDGVLEVTTQTGGSYVVKMPKGVILDMDMIQDFNIDPISMMDIEAVAQLDGEMAKRVEEQMKRVEEMSEANRSRMKVEIERGIVQLQRGEAQMARDKERIERRMIQIEERKEELKERLENRRERIIERNGDIDKMKAEQRKQIAEERKQMQEIRKEMEESRKEIQEARKLMQEELEKINNEKE</sequence>
<keyword evidence="2" id="KW-0472">Membrane</keyword>
<evidence type="ECO:0000256" key="1">
    <source>
        <dbReference type="SAM" id="Coils"/>
    </source>
</evidence>
<dbReference type="EMBL" id="JBELQB010000005">
    <property type="protein sequence ID" value="MFL9837466.1"/>
    <property type="molecule type" value="Genomic_DNA"/>
</dbReference>
<dbReference type="RefSeq" id="WP_408074467.1">
    <property type="nucleotide sequence ID" value="NZ_JBELQB010000005.1"/>
</dbReference>
<organism evidence="4 5">
    <name type="scientific">Flavobacterium rhizophilum</name>
    <dbReference type="NCBI Taxonomy" id="3163296"/>
    <lineage>
        <taxon>Bacteria</taxon>
        <taxon>Pseudomonadati</taxon>
        <taxon>Bacteroidota</taxon>
        <taxon>Flavobacteriia</taxon>
        <taxon>Flavobacteriales</taxon>
        <taxon>Flavobacteriaceae</taxon>
        <taxon>Flavobacterium</taxon>
    </lineage>
</organism>
<name>A0ABW8YDT8_9FLAO</name>
<evidence type="ECO:0000259" key="3">
    <source>
        <dbReference type="Pfam" id="PF05569"/>
    </source>
</evidence>
<feature type="coiled-coil region" evidence="1">
    <location>
        <begin position="568"/>
        <end position="695"/>
    </location>
</feature>
<dbReference type="CDD" id="cd07341">
    <property type="entry name" value="M56_BlaR1_MecR1_like"/>
    <property type="match status" value="1"/>
</dbReference>
<keyword evidence="1" id="KW-0175">Coiled coil</keyword>
<accession>A0ABW8YDT8</accession>
<evidence type="ECO:0000256" key="2">
    <source>
        <dbReference type="SAM" id="Phobius"/>
    </source>
</evidence>
<evidence type="ECO:0000313" key="4">
    <source>
        <dbReference type="EMBL" id="MFL9837466.1"/>
    </source>
</evidence>
<dbReference type="Pfam" id="PF05569">
    <property type="entry name" value="Peptidase_M56"/>
    <property type="match status" value="1"/>
</dbReference>
<keyword evidence="2" id="KW-1133">Transmembrane helix</keyword>
<feature type="transmembrane region" description="Helical" evidence="2">
    <location>
        <begin position="275"/>
        <end position="295"/>
    </location>
</feature>
<evidence type="ECO:0000313" key="5">
    <source>
        <dbReference type="Proteomes" id="UP001629059"/>
    </source>
</evidence>